<dbReference type="Proteomes" id="UP000236333">
    <property type="component" value="Unassembled WGS sequence"/>
</dbReference>
<proteinExistence type="predicted"/>
<evidence type="ECO:0000256" key="1">
    <source>
        <dbReference type="SAM" id="MobiDB-lite"/>
    </source>
</evidence>
<comment type="caution">
    <text evidence="3">The sequence shown here is derived from an EMBL/GenBank/DDBJ whole genome shotgun (WGS) entry which is preliminary data.</text>
</comment>
<reference evidence="3 4" key="1">
    <citation type="journal article" date="2017" name="Mol. Biol. Evol.">
        <title>The 4-celled Tetrabaena socialis nuclear genome reveals the essential components for genetic control of cell number at the origin of multicellularity in the volvocine lineage.</title>
        <authorList>
            <person name="Featherston J."/>
            <person name="Arakaki Y."/>
            <person name="Hanschen E.R."/>
            <person name="Ferris P.J."/>
            <person name="Michod R.E."/>
            <person name="Olson B.J.S.C."/>
            <person name="Nozaki H."/>
            <person name="Durand P.M."/>
        </authorList>
    </citation>
    <scope>NUCLEOTIDE SEQUENCE [LARGE SCALE GENOMIC DNA]</scope>
    <source>
        <strain evidence="3 4">NIES-571</strain>
    </source>
</reference>
<evidence type="ECO:0000313" key="3">
    <source>
        <dbReference type="EMBL" id="PNH04140.1"/>
    </source>
</evidence>
<feature type="signal peptide" evidence="2">
    <location>
        <begin position="1"/>
        <end position="24"/>
    </location>
</feature>
<evidence type="ECO:0000256" key="2">
    <source>
        <dbReference type="SAM" id="SignalP"/>
    </source>
</evidence>
<dbReference type="AlphaFoldDB" id="A0A2J7ZV57"/>
<organism evidence="3 4">
    <name type="scientific">Tetrabaena socialis</name>
    <dbReference type="NCBI Taxonomy" id="47790"/>
    <lineage>
        <taxon>Eukaryota</taxon>
        <taxon>Viridiplantae</taxon>
        <taxon>Chlorophyta</taxon>
        <taxon>core chlorophytes</taxon>
        <taxon>Chlorophyceae</taxon>
        <taxon>CS clade</taxon>
        <taxon>Chlamydomonadales</taxon>
        <taxon>Tetrabaenaceae</taxon>
        <taxon>Tetrabaena</taxon>
    </lineage>
</organism>
<feature type="compositionally biased region" description="Low complexity" evidence="1">
    <location>
        <begin position="123"/>
        <end position="136"/>
    </location>
</feature>
<gene>
    <name evidence="3" type="ORF">TSOC_009730</name>
</gene>
<keyword evidence="2" id="KW-0732">Signal</keyword>
<sequence>MAGLTAVALHLIAVLNDLTPPWLAAVIDALPCWLARTGTSNVMACRADASWLLPQPCRLATLAAACAGPSHCGGYGAAGLAAAVSPVDVRWTLGEAGGGSKSGVLETLAEGPSRGACRTSLQAPTHPVAPAAMPAARAHRGSSSPDR</sequence>
<keyword evidence="4" id="KW-1185">Reference proteome</keyword>
<accession>A0A2J7ZV57</accession>
<feature type="region of interest" description="Disordered" evidence="1">
    <location>
        <begin position="115"/>
        <end position="147"/>
    </location>
</feature>
<feature type="chain" id="PRO_5014357572" evidence="2">
    <location>
        <begin position="25"/>
        <end position="147"/>
    </location>
</feature>
<protein>
    <submittedName>
        <fullName evidence="3">Uncharacterized protein</fullName>
    </submittedName>
</protein>
<dbReference type="EMBL" id="PGGS01000420">
    <property type="protein sequence ID" value="PNH04140.1"/>
    <property type="molecule type" value="Genomic_DNA"/>
</dbReference>
<evidence type="ECO:0000313" key="4">
    <source>
        <dbReference type="Proteomes" id="UP000236333"/>
    </source>
</evidence>
<name>A0A2J7ZV57_9CHLO</name>